<gene>
    <name evidence="1" type="ORF">Maq22A_c04115</name>
</gene>
<reference evidence="2" key="2">
    <citation type="submission" date="2015-01" db="EMBL/GenBank/DDBJ databases">
        <title>Complete genome sequence of Methylobacterium aquaticum strain 22A.</title>
        <authorList>
            <person name="Tani A."/>
            <person name="Ogura Y."/>
            <person name="Hayashi T."/>
        </authorList>
    </citation>
    <scope>NUCLEOTIDE SEQUENCE [LARGE SCALE GENOMIC DNA]</scope>
    <source>
        <strain evidence="2">MA-22A</strain>
    </source>
</reference>
<dbReference type="Proteomes" id="UP000061432">
    <property type="component" value="Chromosome"/>
</dbReference>
<reference evidence="1 2" key="1">
    <citation type="journal article" date="2015" name="Genome Announc.">
        <title>Complete Genome Sequence of Methylobacterium aquaticum Strain 22A, Isolated from Racomitrium japonicum Moss.</title>
        <authorList>
            <person name="Tani A."/>
            <person name="Ogura Y."/>
            <person name="Hayashi T."/>
            <person name="Kimbara K."/>
        </authorList>
    </citation>
    <scope>NUCLEOTIDE SEQUENCE [LARGE SCALE GENOMIC DNA]</scope>
    <source>
        <strain evidence="1 2">MA-22A</strain>
    </source>
</reference>
<dbReference type="STRING" id="270351.Maq22A_c04115"/>
<accession>A0A0C6FGS1</accession>
<dbReference type="EMBL" id="AP014704">
    <property type="protein sequence ID" value="BAQ44249.1"/>
    <property type="molecule type" value="Genomic_DNA"/>
</dbReference>
<protein>
    <submittedName>
        <fullName evidence="1">Uncharacterized protein</fullName>
    </submittedName>
</protein>
<evidence type="ECO:0000313" key="2">
    <source>
        <dbReference type="Proteomes" id="UP000061432"/>
    </source>
</evidence>
<dbReference type="PATRIC" id="fig|270351.10.peg.799"/>
<dbReference type="KEGG" id="maqu:Maq22A_c04115"/>
<dbReference type="AlphaFoldDB" id="A0A0C6FGS1"/>
<sequence length="95" mass="10456">MFMPDVERPNYAGDLRALLEGLRLKRREVAMNAAAVFAEFNPNEDMNLFANPGTEIETIQAQIESVLRAIADEEALAAQDAPTSSWPTRNPPVVA</sequence>
<name>A0A0C6FGS1_9HYPH</name>
<evidence type="ECO:0000313" key="1">
    <source>
        <dbReference type="EMBL" id="BAQ44249.1"/>
    </source>
</evidence>
<proteinExistence type="predicted"/>
<organism evidence="1 2">
    <name type="scientific">Methylobacterium aquaticum</name>
    <dbReference type="NCBI Taxonomy" id="270351"/>
    <lineage>
        <taxon>Bacteria</taxon>
        <taxon>Pseudomonadati</taxon>
        <taxon>Pseudomonadota</taxon>
        <taxon>Alphaproteobacteria</taxon>
        <taxon>Hyphomicrobiales</taxon>
        <taxon>Methylobacteriaceae</taxon>
        <taxon>Methylobacterium</taxon>
    </lineage>
</organism>